<evidence type="ECO:0000256" key="17">
    <source>
        <dbReference type="ARBA" id="ARBA00042373"/>
    </source>
</evidence>
<dbReference type="AlphaFoldDB" id="A0A8H7R755"/>
<dbReference type="PROSITE" id="PS00587">
    <property type="entry name" value="GLYCOSYL_HYDROL_F17"/>
    <property type="match status" value="1"/>
</dbReference>
<keyword evidence="12" id="KW-0325">Glycoprotein</keyword>
<keyword evidence="6" id="KW-1003">Cell membrane</keyword>
<dbReference type="PANTHER" id="PTHR16631">
    <property type="entry name" value="GLUCAN 1,3-BETA-GLUCOSIDASE"/>
    <property type="match status" value="1"/>
</dbReference>
<keyword evidence="7" id="KW-0134">Cell wall</keyword>
<evidence type="ECO:0000256" key="5">
    <source>
        <dbReference type="ARBA" id="ARBA00012780"/>
    </source>
</evidence>
<sequence>MQLCQPLPLKSGSSKVHLKSVTYTPLKADGTCRTATDIVAAVKKMKAVGISNIRTYNQNCNQLATLLKAIKANGGGMTVLTGVYIDGSMNDNVEIATLKSVLTKKKNTKYIRGILVGNELVFNQIMSSTDLIKKIKTVKAIAKGYKVGTSEIFTSYTKDLMNASDIIAVNLHPFFSQVKIEDAMKNLSDQYKNFIKLTGGKKVYISETGWPSAGNDYGAAHPSVANMKKFATLLAKSNLPYYYFEWEDSAWKHPGAYGIEPHWGLLDTNGKAKFSLNGLK</sequence>
<dbReference type="GO" id="GO:0009277">
    <property type="term" value="C:fungal-type cell wall"/>
    <property type="evidence" value="ECO:0007669"/>
    <property type="project" value="TreeGrafter"/>
</dbReference>
<name>A0A8H7R755_9FUNG</name>
<evidence type="ECO:0000256" key="11">
    <source>
        <dbReference type="ARBA" id="ARBA00023136"/>
    </source>
</evidence>
<dbReference type="GO" id="GO:0005886">
    <property type="term" value="C:plasma membrane"/>
    <property type="evidence" value="ECO:0007669"/>
    <property type="project" value="UniProtKB-SubCell"/>
</dbReference>
<evidence type="ECO:0000256" key="10">
    <source>
        <dbReference type="ARBA" id="ARBA00022801"/>
    </source>
</evidence>
<dbReference type="SUPFAM" id="SSF51445">
    <property type="entry name" value="(Trans)glycosidases"/>
    <property type="match status" value="1"/>
</dbReference>
<evidence type="ECO:0000256" key="4">
    <source>
        <dbReference type="ARBA" id="ARBA00008773"/>
    </source>
</evidence>
<evidence type="ECO:0000256" key="20">
    <source>
        <dbReference type="RuleBase" id="RU004336"/>
    </source>
</evidence>
<dbReference type="InterPro" id="IPR000490">
    <property type="entry name" value="Glyco_hydro_17"/>
</dbReference>
<reference evidence="21" key="1">
    <citation type="submission" date="2020-12" db="EMBL/GenBank/DDBJ databases">
        <title>Metabolic potential, ecology and presence of endohyphal bacteria is reflected in genomic diversity of Mucoromycotina.</title>
        <authorList>
            <person name="Muszewska A."/>
            <person name="Okrasinska A."/>
            <person name="Steczkiewicz K."/>
            <person name="Drgas O."/>
            <person name="Orlowska M."/>
            <person name="Perlinska-Lenart U."/>
            <person name="Aleksandrzak-Piekarczyk T."/>
            <person name="Szatraj K."/>
            <person name="Zielenkiewicz U."/>
            <person name="Pilsyk S."/>
            <person name="Malc E."/>
            <person name="Mieczkowski P."/>
            <person name="Kruszewska J.S."/>
            <person name="Biernat P."/>
            <person name="Pawlowska J."/>
        </authorList>
    </citation>
    <scope>NUCLEOTIDE SEQUENCE</scope>
    <source>
        <strain evidence="21">CBS 226.32</strain>
    </source>
</reference>
<dbReference type="GO" id="GO:0000272">
    <property type="term" value="P:polysaccharide catabolic process"/>
    <property type="evidence" value="ECO:0007669"/>
    <property type="project" value="UniProtKB-KW"/>
</dbReference>
<evidence type="ECO:0000256" key="3">
    <source>
        <dbReference type="ARBA" id="ARBA00004401"/>
    </source>
</evidence>
<keyword evidence="13" id="KW-0119">Carbohydrate metabolism</keyword>
<protein>
    <recommendedName>
        <fullName evidence="5">glucan endo-1,3-beta-D-glucosidase</fullName>
        <ecNumber evidence="5">3.2.1.39</ecNumber>
    </recommendedName>
    <alternativeName>
        <fullName evidence="18">Endo-1,3-beta-glucanase btgC</fullName>
    </alternativeName>
    <alternativeName>
        <fullName evidence="17">Laminarinase btgC</fullName>
    </alternativeName>
</protein>
<gene>
    <name evidence="21" type="ORF">INT46_000261</name>
</gene>
<evidence type="ECO:0000256" key="13">
    <source>
        <dbReference type="ARBA" id="ARBA00023277"/>
    </source>
</evidence>
<dbReference type="PANTHER" id="PTHR16631:SF17">
    <property type="entry name" value="GLUCAN ENDO-1,3-BETA-GLUCOSIDASE BTGC"/>
    <property type="match status" value="1"/>
</dbReference>
<comment type="catalytic activity">
    <reaction evidence="1">
        <text>Hydrolysis of (1-&gt;3)-beta-D-glucosidic linkages in (1-&gt;3)-beta-D-glucans.</text>
        <dbReference type="EC" id="3.2.1.39"/>
    </reaction>
</comment>
<comment type="caution">
    <text evidence="21">The sequence shown here is derived from an EMBL/GenBank/DDBJ whole genome shotgun (WGS) entry which is preliminary data.</text>
</comment>
<dbReference type="GO" id="GO:0042973">
    <property type="term" value="F:glucan endo-1,3-beta-D-glucosidase activity"/>
    <property type="evidence" value="ECO:0007669"/>
    <property type="project" value="UniProtKB-EC"/>
</dbReference>
<evidence type="ECO:0000256" key="14">
    <source>
        <dbReference type="ARBA" id="ARBA00023316"/>
    </source>
</evidence>
<evidence type="ECO:0000256" key="18">
    <source>
        <dbReference type="ARBA" id="ARBA00043078"/>
    </source>
</evidence>
<keyword evidence="8" id="KW-0964">Secreted</keyword>
<dbReference type="Gene3D" id="3.20.20.80">
    <property type="entry name" value="Glycosidases"/>
    <property type="match status" value="2"/>
</dbReference>
<evidence type="ECO:0000256" key="19">
    <source>
        <dbReference type="RuleBase" id="RU004335"/>
    </source>
</evidence>
<evidence type="ECO:0000256" key="9">
    <source>
        <dbReference type="ARBA" id="ARBA00022729"/>
    </source>
</evidence>
<dbReference type="EMBL" id="JAEPRC010000195">
    <property type="protein sequence ID" value="KAG2204508.1"/>
    <property type="molecule type" value="Genomic_DNA"/>
</dbReference>
<dbReference type="InterPro" id="IPR050732">
    <property type="entry name" value="Beta-glucan_modifiers"/>
</dbReference>
<evidence type="ECO:0000256" key="16">
    <source>
        <dbReference type="ARBA" id="ARBA00037649"/>
    </source>
</evidence>
<dbReference type="Proteomes" id="UP000650833">
    <property type="component" value="Unassembled WGS sequence"/>
</dbReference>
<evidence type="ECO:0000256" key="1">
    <source>
        <dbReference type="ARBA" id="ARBA00000382"/>
    </source>
</evidence>
<evidence type="ECO:0000256" key="2">
    <source>
        <dbReference type="ARBA" id="ARBA00004191"/>
    </source>
</evidence>
<keyword evidence="20" id="KW-0326">Glycosidase</keyword>
<dbReference type="Pfam" id="PF00332">
    <property type="entry name" value="Glyco_hydro_17"/>
    <property type="match status" value="1"/>
</dbReference>
<dbReference type="EC" id="3.2.1.39" evidence="5"/>
<comment type="subcellular location">
    <subcellularLocation>
        <location evidence="3">Cell membrane</location>
        <topology evidence="3">Single-pass type II membrane protein</topology>
    </subcellularLocation>
    <subcellularLocation>
        <location evidence="2">Secreted</location>
        <location evidence="2">Cell wall</location>
    </subcellularLocation>
</comment>
<proteinExistence type="inferred from homology"/>
<evidence type="ECO:0000256" key="12">
    <source>
        <dbReference type="ARBA" id="ARBA00023180"/>
    </source>
</evidence>
<comment type="similarity">
    <text evidence="4 19">Belongs to the glycosyl hydrolase 17 family.</text>
</comment>
<keyword evidence="9" id="KW-0732">Signal</keyword>
<keyword evidence="14" id="KW-0961">Cell wall biogenesis/degradation</keyword>
<keyword evidence="15" id="KW-0624">Polysaccharide degradation</keyword>
<accession>A0A8H7R755</accession>
<dbReference type="OrthoDB" id="77201at2759"/>
<evidence type="ECO:0000256" key="8">
    <source>
        <dbReference type="ARBA" id="ARBA00022525"/>
    </source>
</evidence>
<keyword evidence="11" id="KW-0472">Membrane</keyword>
<evidence type="ECO:0000256" key="7">
    <source>
        <dbReference type="ARBA" id="ARBA00022512"/>
    </source>
</evidence>
<evidence type="ECO:0000256" key="15">
    <source>
        <dbReference type="ARBA" id="ARBA00023326"/>
    </source>
</evidence>
<comment type="function">
    <text evidence="16">Glucanases play a role in cell expansion during growth, in cell-cell fusion during mating, and in spore release during sporulation. This enzyme may be involved in beta-glucan degradation. Active on laminarin and lichenan.</text>
</comment>
<organism evidence="21 22">
    <name type="scientific">Mucor plumbeus</name>
    <dbReference type="NCBI Taxonomy" id="97098"/>
    <lineage>
        <taxon>Eukaryota</taxon>
        <taxon>Fungi</taxon>
        <taxon>Fungi incertae sedis</taxon>
        <taxon>Mucoromycota</taxon>
        <taxon>Mucoromycotina</taxon>
        <taxon>Mucoromycetes</taxon>
        <taxon>Mucorales</taxon>
        <taxon>Mucorineae</taxon>
        <taxon>Mucoraceae</taxon>
        <taxon>Mucor</taxon>
    </lineage>
</organism>
<evidence type="ECO:0000313" key="22">
    <source>
        <dbReference type="Proteomes" id="UP000650833"/>
    </source>
</evidence>
<dbReference type="GO" id="GO:0009986">
    <property type="term" value="C:cell surface"/>
    <property type="evidence" value="ECO:0007669"/>
    <property type="project" value="TreeGrafter"/>
</dbReference>
<dbReference type="GO" id="GO:0071555">
    <property type="term" value="P:cell wall organization"/>
    <property type="evidence" value="ECO:0007669"/>
    <property type="project" value="UniProtKB-KW"/>
</dbReference>
<evidence type="ECO:0000256" key="6">
    <source>
        <dbReference type="ARBA" id="ARBA00022475"/>
    </source>
</evidence>
<keyword evidence="10 20" id="KW-0378">Hydrolase</keyword>
<keyword evidence="22" id="KW-1185">Reference proteome</keyword>
<dbReference type="InterPro" id="IPR017853">
    <property type="entry name" value="GH"/>
</dbReference>
<dbReference type="GO" id="GO:0005576">
    <property type="term" value="C:extracellular region"/>
    <property type="evidence" value="ECO:0007669"/>
    <property type="project" value="TreeGrafter"/>
</dbReference>
<evidence type="ECO:0000313" key="21">
    <source>
        <dbReference type="EMBL" id="KAG2204508.1"/>
    </source>
</evidence>